<reference evidence="3 4" key="1">
    <citation type="journal article" date="2017" name="BMC Genomics">
        <title>Comparative genomic and phylogenomic analyses of the Bifidobacteriaceae family.</title>
        <authorList>
            <person name="Lugli G.A."/>
            <person name="Milani C."/>
            <person name="Turroni F."/>
            <person name="Duranti S."/>
            <person name="Mancabelli L."/>
            <person name="Mangifesta M."/>
            <person name="Ferrario C."/>
            <person name="Modesto M."/>
            <person name="Mattarelli P."/>
            <person name="Jiri K."/>
            <person name="van Sinderen D."/>
            <person name="Ventura M."/>
        </authorList>
    </citation>
    <scope>NUCLEOTIDE SEQUENCE [LARGE SCALE GENOMIC DNA]</scope>
    <source>
        <strain evidence="3 4">LMG 21773</strain>
    </source>
</reference>
<accession>A0A261FB25</accession>
<reference evidence="2" key="3">
    <citation type="submission" date="2021-09" db="EMBL/GenBank/DDBJ databases">
        <authorList>
            <person name="Gilroy R."/>
        </authorList>
    </citation>
    <scope>NUCLEOTIDE SEQUENCE</scope>
    <source>
        <strain evidence="2">578</strain>
    </source>
</reference>
<dbReference type="RefSeq" id="WP_094689847.1">
    <property type="nucleotide sequence ID" value="NZ_JACBYZ010000001.1"/>
</dbReference>
<reference evidence="2" key="2">
    <citation type="journal article" date="2021" name="PeerJ">
        <title>Extensive microbial diversity within the chicken gut microbiome revealed by metagenomics and culture.</title>
        <authorList>
            <person name="Gilroy R."/>
            <person name="Ravi A."/>
            <person name="Getino M."/>
            <person name="Pursley I."/>
            <person name="Horton D.L."/>
            <person name="Alikhan N.F."/>
            <person name="Baker D."/>
            <person name="Gharbi K."/>
            <person name="Hall N."/>
            <person name="Watson M."/>
            <person name="Adriaenssens E.M."/>
            <person name="Foster-Nyarko E."/>
            <person name="Jarju S."/>
            <person name="Secka A."/>
            <person name="Antonio M."/>
            <person name="Oren A."/>
            <person name="Chaudhuri R.R."/>
            <person name="La Ragione R."/>
            <person name="Hildebrand F."/>
            <person name="Pallen M.J."/>
        </authorList>
    </citation>
    <scope>NUCLEOTIDE SEQUENCE</scope>
    <source>
        <strain evidence="2">578</strain>
    </source>
</reference>
<dbReference type="PROSITE" id="PS51704">
    <property type="entry name" value="GP_PDE"/>
    <property type="match status" value="1"/>
</dbReference>
<gene>
    <name evidence="3" type="ORF">AEAE_0792</name>
    <name evidence="2" type="ORF">K8U78_00365</name>
</gene>
<dbReference type="Gene3D" id="3.20.20.190">
    <property type="entry name" value="Phosphatidylinositol (PI) phosphodiesterase"/>
    <property type="match status" value="1"/>
</dbReference>
<dbReference type="EMBL" id="MWWU01000002">
    <property type="protein sequence ID" value="OZG56304.1"/>
    <property type="molecule type" value="Genomic_DNA"/>
</dbReference>
<dbReference type="InterPro" id="IPR017946">
    <property type="entry name" value="PLC-like_Pdiesterase_TIM-brl"/>
</dbReference>
<protein>
    <submittedName>
        <fullName evidence="3">Glycerophosphodiester phosphodiesterase</fullName>
    </submittedName>
</protein>
<dbReference type="PANTHER" id="PTHR46211:SF1">
    <property type="entry name" value="GLYCEROPHOSPHODIESTER PHOSPHODIESTERASE, CYTOPLASMIC"/>
    <property type="match status" value="1"/>
</dbReference>
<dbReference type="SUPFAM" id="SSF51695">
    <property type="entry name" value="PLC-like phosphodiesterases"/>
    <property type="match status" value="1"/>
</dbReference>
<sequence length="372" mass="40813">MSAKEHKSLASKLVKLSLLGGAAWLWSILPRTRAQRLREQPGQGLIPAKTGLPVTLFAHRGLHDAGSGLSRAAMSDEHSEASEYVAWVRDLAAQAGYEPVVDSAPVAPENSMAAFAAACEAGYGIELDIQLSKDGQVVVCHDPDLLRVAGLDVAIKDLTYEELTTIPLFPAPNLAGDGKAVSAKPAMGDLKRGNLGAMAYQHVPLLRDVLDLVDGRVPLIVEFKSHSEQLDEDLLRKGCDLLQAYQGQYCIESFDSRMVRWFKLNHPEVIRGQLAAPFSKQRRTGVVEGLKQGKLPKRSDVLAFLAASLLLNWYARPDFLALEWHMGKSLPARVARRAGATLTAWTVRTELDRIECADVFDEVIFEAFRPRV</sequence>
<dbReference type="PANTHER" id="PTHR46211">
    <property type="entry name" value="GLYCEROPHOSPHORYL DIESTER PHOSPHODIESTERASE"/>
    <property type="match status" value="1"/>
</dbReference>
<dbReference type="Proteomes" id="UP000715651">
    <property type="component" value="Unassembled WGS sequence"/>
</dbReference>
<dbReference type="OrthoDB" id="3268277at2"/>
<dbReference type="AlphaFoldDB" id="A0A261FB25"/>
<comment type="caution">
    <text evidence="3">The sequence shown here is derived from an EMBL/GenBank/DDBJ whole genome shotgun (WGS) entry which is preliminary data.</text>
</comment>
<proteinExistence type="predicted"/>
<dbReference type="EMBL" id="DYWK01000002">
    <property type="protein sequence ID" value="HJF17626.1"/>
    <property type="molecule type" value="Genomic_DNA"/>
</dbReference>
<dbReference type="Pfam" id="PF03009">
    <property type="entry name" value="GDPD"/>
    <property type="match status" value="1"/>
</dbReference>
<dbReference type="Proteomes" id="UP000228976">
    <property type="component" value="Unassembled WGS sequence"/>
</dbReference>
<evidence type="ECO:0000259" key="1">
    <source>
        <dbReference type="PROSITE" id="PS51704"/>
    </source>
</evidence>
<dbReference type="GO" id="GO:0008081">
    <property type="term" value="F:phosphoric diester hydrolase activity"/>
    <property type="evidence" value="ECO:0007669"/>
    <property type="project" value="InterPro"/>
</dbReference>
<dbReference type="GO" id="GO:0006629">
    <property type="term" value="P:lipid metabolic process"/>
    <property type="evidence" value="ECO:0007669"/>
    <property type="project" value="InterPro"/>
</dbReference>
<evidence type="ECO:0000313" key="3">
    <source>
        <dbReference type="EMBL" id="OZG56304.1"/>
    </source>
</evidence>
<evidence type="ECO:0000313" key="4">
    <source>
        <dbReference type="Proteomes" id="UP000228976"/>
    </source>
</evidence>
<evidence type="ECO:0000313" key="2">
    <source>
        <dbReference type="EMBL" id="HJF17626.1"/>
    </source>
</evidence>
<dbReference type="InterPro" id="IPR030395">
    <property type="entry name" value="GP_PDE_dom"/>
</dbReference>
<name>A0A261FB25_9BIFI</name>
<organism evidence="3 4">
    <name type="scientific">Aeriscardovia aeriphila</name>
    <dbReference type="NCBI Taxonomy" id="218139"/>
    <lineage>
        <taxon>Bacteria</taxon>
        <taxon>Bacillati</taxon>
        <taxon>Actinomycetota</taxon>
        <taxon>Actinomycetes</taxon>
        <taxon>Bifidobacteriales</taxon>
        <taxon>Bifidobacteriaceae</taxon>
        <taxon>Aeriscardovia</taxon>
    </lineage>
</organism>
<keyword evidence="4" id="KW-1185">Reference proteome</keyword>
<feature type="domain" description="GP-PDE" evidence="1">
    <location>
        <begin position="94"/>
        <end position="356"/>
    </location>
</feature>